<dbReference type="GO" id="GO:0009116">
    <property type="term" value="P:nucleoside metabolic process"/>
    <property type="evidence" value="ECO:0007669"/>
    <property type="project" value="InterPro"/>
</dbReference>
<dbReference type="Pfam" id="PF00023">
    <property type="entry name" value="Ank"/>
    <property type="match status" value="1"/>
</dbReference>
<dbReference type="InterPro" id="IPR035994">
    <property type="entry name" value="Nucleoside_phosphorylase_sf"/>
</dbReference>
<gene>
    <name evidence="11" type="ORF">BS50DRAFT_641131</name>
</gene>
<dbReference type="InterPro" id="IPR002110">
    <property type="entry name" value="Ankyrin_rpt"/>
</dbReference>
<feature type="repeat" description="ANK" evidence="6">
    <location>
        <begin position="1427"/>
        <end position="1456"/>
    </location>
</feature>
<dbReference type="SUPFAM" id="SSF144083">
    <property type="entry name" value="Magnesium transport protein CorA, transmembrane region"/>
    <property type="match status" value="1"/>
</dbReference>
<evidence type="ECO:0000256" key="7">
    <source>
        <dbReference type="SAM" id="MobiDB-lite"/>
    </source>
</evidence>
<feature type="domain" description="GPI inositol-deacylase winged helix" evidence="9">
    <location>
        <begin position="988"/>
        <end position="1082"/>
    </location>
</feature>
<proteinExistence type="predicted"/>
<feature type="transmembrane region" description="Helical" evidence="8">
    <location>
        <begin position="380"/>
        <end position="399"/>
    </location>
</feature>
<dbReference type="InterPro" id="IPR056884">
    <property type="entry name" value="NPHP3-like_N"/>
</dbReference>
<dbReference type="PANTHER" id="PTHR46082:SF11">
    <property type="entry name" value="AAA+ ATPASE DOMAIN-CONTAINING PROTEIN-RELATED"/>
    <property type="match status" value="1"/>
</dbReference>
<comment type="subcellular location">
    <subcellularLocation>
        <location evidence="1">Membrane</location>
        <topology evidence="1">Multi-pass membrane protein</topology>
    </subcellularLocation>
</comment>
<dbReference type="Pfam" id="PF24883">
    <property type="entry name" value="NPHP3_N"/>
    <property type="match status" value="1"/>
</dbReference>
<reference evidence="11 12" key="1">
    <citation type="journal article" date="2018" name="Front. Microbiol.">
        <title>Genome-Wide Analysis of Corynespora cassiicola Leaf Fall Disease Putative Effectors.</title>
        <authorList>
            <person name="Lopez D."/>
            <person name="Ribeiro S."/>
            <person name="Label P."/>
            <person name="Fumanal B."/>
            <person name="Venisse J.S."/>
            <person name="Kohler A."/>
            <person name="de Oliveira R.R."/>
            <person name="Labutti K."/>
            <person name="Lipzen A."/>
            <person name="Lail K."/>
            <person name="Bauer D."/>
            <person name="Ohm R.A."/>
            <person name="Barry K.W."/>
            <person name="Spatafora J."/>
            <person name="Grigoriev I.V."/>
            <person name="Martin F.M."/>
            <person name="Pujade-Renaud V."/>
        </authorList>
    </citation>
    <scope>NUCLEOTIDE SEQUENCE [LARGE SCALE GENOMIC DNA]</scope>
    <source>
        <strain evidence="11 12">Philippines</strain>
    </source>
</reference>
<dbReference type="InterPro" id="IPR054471">
    <property type="entry name" value="GPIID_WHD"/>
</dbReference>
<keyword evidence="5 8" id="KW-0472">Membrane</keyword>
<keyword evidence="6" id="KW-0040">ANK repeat</keyword>
<dbReference type="Gene3D" id="1.25.40.20">
    <property type="entry name" value="Ankyrin repeat-containing domain"/>
    <property type="match status" value="3"/>
</dbReference>
<protein>
    <submittedName>
        <fullName evidence="11">Uncharacterized protein</fullName>
    </submittedName>
</protein>
<dbReference type="OrthoDB" id="1577640at2759"/>
<sequence>MHAPTCADSEREGAAPPPPSHSISPGFSGGTSVSPIAQGEWLLETSSVNQCLNQYHASRLQYLLLEDDVFSSGRGLEPELSRYFHLPRYMLSDVYQRSNGFFNFEKSLDENGHLQSYHSWFRFQIKDISPTGSSDYTWHEMTFFSSWVNDQSIILCVGADLIFQSTLQRVLSQIEIDLSLSGPFSLHAPIVETIIAMQDVSVWSVRDVVRGIEKGRFRQTRDSREFLSLHETARHAIHSFETLNVTVETLDTLQHQVMDLSLSKQSDKKQAYASCQIRSQFGFQVQMLRNLLHRSQSNKERLQNEISLAYNMITQRDSQVMTGLGEATKLDSGAMRTIAVVTMAFLPPTFLSAVFSMSFFNYSPAQDGQASTWSLSDKFWVYWAFAVPLTCLTMAIWFWRQKGMRRGTKLMQLVMSQQKRGNGDYTVGWICAITTEYVAAQAFLDEKHGRPEHVHSHDNNDYTLGRIGQHNVVVAVLPEGEYGTSSAAVVARDMLHSFPNVRIGLMVGIGGGAPSSKHDIRLGDIVVSAPRDGKGGVFQYDFGKTIQEQSFRPTGFLNQPPTALRTAMGGLKAEYESDGHQLDDAVNGVLGKKPRLKRKYQRPGPDTDKLYLSGMLHPTNDEANCAEVCGGDPSKLVPRNARTEEDDNPAVHYGIVASANQLMKDALLRDKFAKENGVLCFEMEAAGLMNHFPCLVIRGICDYSDTHKNKDWQGYAAMTAAAYAKDLLNRIPVNKVEAERRISDVLSSVEQNVYKVRRGVEDLAVEQRRGELHRWLSPPEPSTNYNKALQQRQEGTGSWFLHSDAFNMWKSQRNSFLWLYGIPGCGKTILSSTIIEHLRSLSTQPLLYFYFDFTDSEKQTLREQKNVHFLVTSRPEQDIQSEMDHLISEKNRIAIQSDLVNADILAYIHAKVRKGEGLKRWRSRQDVQREIEEKLAQKADGMFRWVACQIDVLEGCLDYPTLSTALESLPKTLDETYARILKAIPDVCKQNALRILQFLTFSERPLRLEEAVDAIAVNVDGSPHFSSKNRMPEPQEITHYCSSLVVIVSVKDENETTHMELQLAHFSVKEYLTSDRLNSDTAQALRENAARASVAMACLAYLLHFDQVLPLERIRKDFPFAKYCARFWMSHALAAEQGSGEMMGLIDRFFCYQNSSYKVCYSLYRPDEYYRDSYDSEPASGLYYAAFGGLRESCRLLLNKGADVNAEGGIYGNALCAASYTGHKGIVELLIKEGADVNVHGGHYGNALQAASSEGHKSIVELLIKKGADVKAQGGEYGNVLCAASWRGHKSIVELLIKEGADFKAQGGHYGNALQAASWEGHNDIVELLIKEGADVNVHGGHYGNALQAASWGGHKSIVELLIKAGADVKAEGGEYGNALQSASERGHKDIVELLVKAGADVNAQGGKYGNALYAALARGHKDIYGNALYAALARGHKDIVELLVKAGADVNAQERLVKEGANVKAQGGYYGNALHAASSGGYEDIVELLRKSGAT</sequence>
<dbReference type="InterPro" id="IPR036770">
    <property type="entry name" value="Ankyrin_rpt-contain_sf"/>
</dbReference>
<feature type="domain" description="Nephrocystin 3-like N-terminal" evidence="10">
    <location>
        <begin position="795"/>
        <end position="863"/>
    </location>
</feature>
<dbReference type="Pfam" id="PF12796">
    <property type="entry name" value="Ank_2"/>
    <property type="match status" value="2"/>
</dbReference>
<keyword evidence="12" id="KW-1185">Reference proteome</keyword>
<dbReference type="Gene3D" id="1.20.58.340">
    <property type="entry name" value="Magnesium transport protein CorA, transmembrane region"/>
    <property type="match status" value="1"/>
</dbReference>
<evidence type="ECO:0000256" key="3">
    <source>
        <dbReference type="ARBA" id="ARBA00022737"/>
    </source>
</evidence>
<evidence type="ECO:0000259" key="10">
    <source>
        <dbReference type="Pfam" id="PF24883"/>
    </source>
</evidence>
<keyword evidence="4 8" id="KW-1133">Transmembrane helix</keyword>
<dbReference type="Gene3D" id="3.40.50.300">
    <property type="entry name" value="P-loop containing nucleotide triphosphate hydrolases"/>
    <property type="match status" value="1"/>
</dbReference>
<feature type="transmembrane region" description="Helical" evidence="8">
    <location>
        <begin position="338"/>
        <end position="360"/>
    </location>
</feature>
<evidence type="ECO:0000259" key="9">
    <source>
        <dbReference type="Pfam" id="PF22939"/>
    </source>
</evidence>
<dbReference type="PANTHER" id="PTHR46082">
    <property type="entry name" value="ATP/GTP-BINDING PROTEIN-RELATED"/>
    <property type="match status" value="1"/>
</dbReference>
<dbReference type="SUPFAM" id="SSF52540">
    <property type="entry name" value="P-loop containing nucleoside triphosphate hydrolases"/>
    <property type="match status" value="1"/>
</dbReference>
<organism evidence="11 12">
    <name type="scientific">Corynespora cassiicola Philippines</name>
    <dbReference type="NCBI Taxonomy" id="1448308"/>
    <lineage>
        <taxon>Eukaryota</taxon>
        <taxon>Fungi</taxon>
        <taxon>Dikarya</taxon>
        <taxon>Ascomycota</taxon>
        <taxon>Pezizomycotina</taxon>
        <taxon>Dothideomycetes</taxon>
        <taxon>Pleosporomycetidae</taxon>
        <taxon>Pleosporales</taxon>
        <taxon>Corynesporascaceae</taxon>
        <taxon>Corynespora</taxon>
    </lineage>
</organism>
<dbReference type="Pfam" id="PF22939">
    <property type="entry name" value="WHD_GPIID"/>
    <property type="match status" value="1"/>
</dbReference>
<dbReference type="STRING" id="1448308.A0A2T2N1Y2"/>
<dbReference type="GO" id="GO:0003824">
    <property type="term" value="F:catalytic activity"/>
    <property type="evidence" value="ECO:0007669"/>
    <property type="project" value="InterPro"/>
</dbReference>
<evidence type="ECO:0000256" key="4">
    <source>
        <dbReference type="ARBA" id="ARBA00022989"/>
    </source>
</evidence>
<keyword evidence="3" id="KW-0677">Repeat</keyword>
<evidence type="ECO:0000256" key="5">
    <source>
        <dbReference type="ARBA" id="ARBA00023136"/>
    </source>
</evidence>
<name>A0A2T2N1Y2_CORCC</name>
<evidence type="ECO:0000256" key="1">
    <source>
        <dbReference type="ARBA" id="ARBA00004141"/>
    </source>
</evidence>
<dbReference type="GO" id="GO:0016020">
    <property type="term" value="C:membrane"/>
    <property type="evidence" value="ECO:0007669"/>
    <property type="project" value="UniProtKB-SubCell"/>
</dbReference>
<evidence type="ECO:0000256" key="8">
    <source>
        <dbReference type="SAM" id="Phobius"/>
    </source>
</evidence>
<keyword evidence="2 8" id="KW-0812">Transmembrane</keyword>
<feature type="repeat" description="ANK" evidence="6">
    <location>
        <begin position="1342"/>
        <end position="1374"/>
    </location>
</feature>
<dbReference type="PROSITE" id="PS50297">
    <property type="entry name" value="ANK_REP_REGION"/>
    <property type="match status" value="4"/>
</dbReference>
<feature type="region of interest" description="Disordered" evidence="7">
    <location>
        <begin position="1"/>
        <end position="31"/>
    </location>
</feature>
<dbReference type="InterPro" id="IPR045863">
    <property type="entry name" value="CorA_TM1_TM2"/>
</dbReference>
<evidence type="ECO:0000256" key="2">
    <source>
        <dbReference type="ARBA" id="ARBA00022692"/>
    </source>
</evidence>
<dbReference type="SUPFAM" id="SSF53167">
    <property type="entry name" value="Purine and uridine phosphorylases"/>
    <property type="match status" value="1"/>
</dbReference>
<dbReference type="PROSITE" id="PS50088">
    <property type="entry name" value="ANK_REPEAT"/>
    <property type="match status" value="6"/>
</dbReference>
<dbReference type="Gene3D" id="3.40.50.1580">
    <property type="entry name" value="Nucleoside phosphorylase domain"/>
    <property type="match status" value="1"/>
</dbReference>
<dbReference type="Proteomes" id="UP000240883">
    <property type="component" value="Unassembled WGS sequence"/>
</dbReference>
<dbReference type="EMBL" id="KZ678160">
    <property type="protein sequence ID" value="PSN59256.1"/>
    <property type="molecule type" value="Genomic_DNA"/>
</dbReference>
<dbReference type="InterPro" id="IPR027417">
    <property type="entry name" value="P-loop_NTPase"/>
</dbReference>
<evidence type="ECO:0000313" key="11">
    <source>
        <dbReference type="EMBL" id="PSN59256.1"/>
    </source>
</evidence>
<evidence type="ECO:0000313" key="12">
    <source>
        <dbReference type="Proteomes" id="UP000240883"/>
    </source>
</evidence>
<accession>A0A2T2N1Y2</accession>
<dbReference type="SUPFAM" id="SSF48403">
    <property type="entry name" value="Ankyrin repeat"/>
    <property type="match status" value="1"/>
</dbReference>
<feature type="repeat" description="ANK" evidence="6">
    <location>
        <begin position="1177"/>
        <end position="1209"/>
    </location>
</feature>
<feature type="repeat" description="ANK" evidence="6">
    <location>
        <begin position="1309"/>
        <end position="1341"/>
    </location>
</feature>
<evidence type="ECO:0000256" key="6">
    <source>
        <dbReference type="PROSITE-ProRule" id="PRU00023"/>
    </source>
</evidence>
<feature type="repeat" description="ANK" evidence="6">
    <location>
        <begin position="1243"/>
        <end position="1275"/>
    </location>
</feature>
<feature type="repeat" description="ANK" evidence="6">
    <location>
        <begin position="1375"/>
        <end position="1407"/>
    </location>
</feature>
<dbReference type="SMART" id="SM00248">
    <property type="entry name" value="ANK"/>
    <property type="match status" value="9"/>
</dbReference>
<dbReference type="InterPro" id="IPR053137">
    <property type="entry name" value="NLR-like"/>
</dbReference>